<dbReference type="Proteomes" id="UP000240962">
    <property type="component" value="Segment"/>
</dbReference>
<name>A0A2H5BHA4_9CAUD</name>
<dbReference type="EMBL" id="MG649967">
    <property type="protein sequence ID" value="AUG85350.1"/>
    <property type="molecule type" value="Genomic_DNA"/>
</dbReference>
<organism evidence="2 3">
    <name type="scientific">Vibrio phage Thalassa</name>
    <dbReference type="NCBI Taxonomy" id="2570301"/>
    <lineage>
        <taxon>Viruses</taxon>
        <taxon>Duplodnaviria</taxon>
        <taxon>Heunggongvirae</taxon>
        <taxon>Uroviricota</taxon>
        <taxon>Caudoviricetes</taxon>
        <taxon>Demerecviridae</taxon>
        <taxon>Ermolyevavirinae</taxon>
        <taxon>Thalassavirus</taxon>
        <taxon>Thalassavirus thalassa</taxon>
    </lineage>
</organism>
<keyword evidence="3" id="KW-1185">Reference proteome</keyword>
<feature type="transmembrane region" description="Helical" evidence="1">
    <location>
        <begin position="12"/>
        <end position="32"/>
    </location>
</feature>
<keyword evidence="1" id="KW-0812">Transmembrane</keyword>
<evidence type="ECO:0000313" key="3">
    <source>
        <dbReference type="Proteomes" id="UP000240962"/>
    </source>
</evidence>
<gene>
    <name evidence="2" type="ORF">THALASSA_171</name>
</gene>
<proteinExistence type="predicted"/>
<keyword evidence="1" id="KW-0472">Membrane</keyword>
<evidence type="ECO:0000313" key="2">
    <source>
        <dbReference type="EMBL" id="AUG85350.1"/>
    </source>
</evidence>
<evidence type="ECO:0000256" key="1">
    <source>
        <dbReference type="SAM" id="Phobius"/>
    </source>
</evidence>
<sequence>MNWRRGAGKICRGICYLGICFYFMLVGTYIHAVTGSAFLMGAAIFIINLLFWQAMGYIQNKTDKLKEERIEAETEAMRKQNIADQRAWDHVSSVICMVLVSNMSEKPINTFEALSFKMGYSDLLRAIARGERAWRI</sequence>
<feature type="transmembrane region" description="Helical" evidence="1">
    <location>
        <begin position="38"/>
        <end position="58"/>
    </location>
</feature>
<reference evidence="3" key="1">
    <citation type="submission" date="2017-12" db="EMBL/GenBank/DDBJ databases">
        <authorList>
            <person name="Page C.L."/>
            <person name="McFadden E.F."/>
            <person name="Syed A.X."/>
            <person name="Lafty E.M."/>
            <person name="Hyatt D.A."/>
            <person name="Farronato D.M."/>
            <person name="Dong S.Z."/>
            <person name="Apostolopoulos E.L."/>
            <person name="Broussard G.W."/>
        </authorList>
    </citation>
    <scope>NUCLEOTIDE SEQUENCE [LARGE SCALE GENOMIC DNA]</scope>
</reference>
<protein>
    <submittedName>
        <fullName evidence="2">Uncharacterized protein</fullName>
    </submittedName>
</protein>
<accession>A0A2H5BHA4</accession>
<keyword evidence="1" id="KW-1133">Transmembrane helix</keyword>